<feature type="region of interest" description="Disordered" evidence="16">
    <location>
        <begin position="1121"/>
        <end position="1141"/>
    </location>
</feature>
<dbReference type="InterPro" id="IPR013083">
    <property type="entry name" value="Znf_RING/FYVE/PHD"/>
</dbReference>
<feature type="domain" description="PHD-type" evidence="17">
    <location>
        <begin position="502"/>
        <end position="563"/>
    </location>
</feature>
<dbReference type="FunFam" id="3.30.40.10:FF:000002">
    <property type="entry name" value="Histone-lysine N-methyltransferase"/>
    <property type="match status" value="1"/>
</dbReference>
<feature type="region of interest" description="Disordered" evidence="16">
    <location>
        <begin position="4146"/>
        <end position="4165"/>
    </location>
</feature>
<dbReference type="Pfam" id="PF00856">
    <property type="entry name" value="SET"/>
    <property type="match status" value="1"/>
</dbReference>
<dbReference type="SMART" id="SM00542">
    <property type="entry name" value="FYRC"/>
    <property type="match status" value="1"/>
</dbReference>
<evidence type="ECO:0000313" key="23">
    <source>
        <dbReference type="RefSeq" id="XP_011303057.1"/>
    </source>
</evidence>
<dbReference type="PANTHER" id="PTHR45888">
    <property type="entry name" value="HL01030P-RELATED"/>
    <property type="match status" value="1"/>
</dbReference>
<feature type="compositionally biased region" description="Low complexity" evidence="16">
    <location>
        <begin position="1982"/>
        <end position="2000"/>
    </location>
</feature>
<dbReference type="CDD" id="cd15489">
    <property type="entry name" value="PHD_SF"/>
    <property type="match status" value="1"/>
</dbReference>
<evidence type="ECO:0000256" key="8">
    <source>
        <dbReference type="ARBA" id="ARBA00022771"/>
    </source>
</evidence>
<feature type="compositionally biased region" description="Acidic residues" evidence="16">
    <location>
        <begin position="3760"/>
        <end position="3770"/>
    </location>
</feature>
<dbReference type="PROSITE" id="PS50016">
    <property type="entry name" value="ZF_PHD_2"/>
    <property type="match status" value="5"/>
</dbReference>
<feature type="compositionally biased region" description="Polar residues" evidence="16">
    <location>
        <begin position="2436"/>
        <end position="2446"/>
    </location>
</feature>
<feature type="domain" description="PHD-type" evidence="17">
    <location>
        <begin position="419"/>
        <end position="469"/>
    </location>
</feature>
<feature type="region of interest" description="Disordered" evidence="16">
    <location>
        <begin position="4535"/>
        <end position="4573"/>
    </location>
</feature>
<evidence type="ECO:0000256" key="11">
    <source>
        <dbReference type="ARBA" id="ARBA00023015"/>
    </source>
</evidence>
<dbReference type="SUPFAM" id="SSF47095">
    <property type="entry name" value="HMG-box"/>
    <property type="match status" value="1"/>
</dbReference>
<dbReference type="CDD" id="cd15514">
    <property type="entry name" value="PHD6_KMT2C_like"/>
    <property type="match status" value="1"/>
</dbReference>
<feature type="compositionally biased region" description="Polar residues" evidence="16">
    <location>
        <begin position="2042"/>
        <end position="2051"/>
    </location>
</feature>
<feature type="compositionally biased region" description="Polar residues" evidence="16">
    <location>
        <begin position="1282"/>
        <end position="1293"/>
    </location>
</feature>
<dbReference type="PROSITE" id="PS51805">
    <property type="entry name" value="EPHD"/>
    <property type="match status" value="2"/>
</dbReference>
<keyword evidence="6" id="KW-0479">Metal-binding</keyword>
<dbReference type="CDD" id="cd15666">
    <property type="entry name" value="ePHD2_KMT2C_like"/>
    <property type="match status" value="1"/>
</dbReference>
<feature type="compositionally biased region" description="Basic and acidic residues" evidence="16">
    <location>
        <begin position="3713"/>
        <end position="3731"/>
    </location>
</feature>
<feature type="region of interest" description="Disordered" evidence="16">
    <location>
        <begin position="3823"/>
        <end position="3842"/>
    </location>
</feature>
<feature type="compositionally biased region" description="Low complexity" evidence="16">
    <location>
        <begin position="98"/>
        <end position="109"/>
    </location>
</feature>
<evidence type="ECO:0000313" key="22">
    <source>
        <dbReference type="RefSeq" id="XP_011303055.1"/>
    </source>
</evidence>
<feature type="region of interest" description="Disordered" evidence="16">
    <location>
        <begin position="4387"/>
        <end position="4458"/>
    </location>
</feature>
<feature type="compositionally biased region" description="Basic residues" evidence="16">
    <location>
        <begin position="4541"/>
        <end position="4554"/>
    </location>
</feature>
<dbReference type="InterPro" id="IPR003889">
    <property type="entry name" value="FYrich_C"/>
</dbReference>
<evidence type="ECO:0000256" key="5">
    <source>
        <dbReference type="ARBA" id="ARBA00022691"/>
    </source>
</evidence>
<keyword evidence="21" id="KW-1185">Reference proteome</keyword>
<dbReference type="Gene3D" id="1.10.30.10">
    <property type="entry name" value="High mobility group box domain"/>
    <property type="match status" value="1"/>
</dbReference>
<gene>
    <name evidence="22 23" type="primary">LOC105266525</name>
</gene>
<feature type="compositionally biased region" description="Low complexity" evidence="16">
    <location>
        <begin position="2615"/>
        <end position="2648"/>
    </location>
</feature>
<feature type="compositionally biased region" description="Basic and acidic residues" evidence="16">
    <location>
        <begin position="3740"/>
        <end position="3752"/>
    </location>
</feature>
<evidence type="ECO:0000256" key="16">
    <source>
        <dbReference type="SAM" id="MobiDB-lite"/>
    </source>
</evidence>
<evidence type="ECO:0000256" key="3">
    <source>
        <dbReference type="ARBA" id="ARBA00022603"/>
    </source>
</evidence>
<evidence type="ECO:0000259" key="20">
    <source>
        <dbReference type="PROSITE" id="PS51805"/>
    </source>
</evidence>
<feature type="region of interest" description="Disordered" evidence="16">
    <location>
        <begin position="1609"/>
        <end position="1656"/>
    </location>
</feature>
<feature type="compositionally biased region" description="Polar residues" evidence="16">
    <location>
        <begin position="1756"/>
        <end position="1766"/>
    </location>
</feature>
<accession>A0A9R1T572</accession>
<feature type="compositionally biased region" description="Low complexity" evidence="16">
    <location>
        <begin position="2862"/>
        <end position="2880"/>
    </location>
</feature>
<keyword evidence="7" id="KW-0677">Repeat</keyword>
<dbReference type="Pfam" id="PF13832">
    <property type="entry name" value="zf-HC5HC2H_2"/>
    <property type="match status" value="1"/>
</dbReference>
<keyword evidence="8 15" id="KW-0863">Zinc-finger</keyword>
<evidence type="ECO:0000256" key="14">
    <source>
        <dbReference type="ARBA" id="ARBA00023242"/>
    </source>
</evidence>
<dbReference type="PROSITE" id="PS51542">
    <property type="entry name" value="FYRN"/>
    <property type="match status" value="1"/>
</dbReference>
<dbReference type="PANTHER" id="PTHR45888:SF6">
    <property type="entry name" value="HL01030P-RELATED"/>
    <property type="match status" value="1"/>
</dbReference>
<dbReference type="SMART" id="SM00317">
    <property type="entry name" value="SET"/>
    <property type="match status" value="1"/>
</dbReference>
<keyword evidence="5" id="KW-0949">S-adenosyl-L-methionine</keyword>
<feature type="domain" description="Post-SET" evidence="19">
    <location>
        <begin position="5564"/>
        <end position="5580"/>
    </location>
</feature>
<feature type="compositionally biased region" description="Pro residues" evidence="16">
    <location>
        <begin position="2988"/>
        <end position="2999"/>
    </location>
</feature>
<feature type="compositionally biased region" description="Basic and acidic residues" evidence="16">
    <location>
        <begin position="2134"/>
        <end position="2151"/>
    </location>
</feature>
<dbReference type="GO" id="GO:0005700">
    <property type="term" value="C:polytene chromosome"/>
    <property type="evidence" value="ECO:0007669"/>
    <property type="project" value="UniProtKB-ARBA"/>
</dbReference>
<feature type="region of interest" description="Disordered" evidence="16">
    <location>
        <begin position="3574"/>
        <end position="3654"/>
    </location>
</feature>
<dbReference type="Proteomes" id="UP000694866">
    <property type="component" value="Unplaced"/>
</dbReference>
<feature type="compositionally biased region" description="Acidic residues" evidence="16">
    <location>
        <begin position="1"/>
        <end position="28"/>
    </location>
</feature>
<evidence type="ECO:0000256" key="7">
    <source>
        <dbReference type="ARBA" id="ARBA00022737"/>
    </source>
</evidence>
<dbReference type="Pfam" id="PF05964">
    <property type="entry name" value="FYRN"/>
    <property type="match status" value="1"/>
</dbReference>
<feature type="region of interest" description="Disordered" evidence="16">
    <location>
        <begin position="2134"/>
        <end position="2198"/>
    </location>
</feature>
<dbReference type="FunFam" id="3.30.160.360:FF:000001">
    <property type="entry name" value="Histone-lysine N-methyltransferase"/>
    <property type="match status" value="1"/>
</dbReference>
<dbReference type="FunFam" id="3.30.40.10:FF:000407">
    <property type="entry name" value="Histone-lysine N-methyltransferase MLL3"/>
    <property type="match status" value="1"/>
</dbReference>
<feature type="domain" description="PHD-type" evidence="17">
    <location>
        <begin position="831"/>
        <end position="886"/>
    </location>
</feature>
<dbReference type="GO" id="GO:0098687">
    <property type="term" value="C:chromosomal region"/>
    <property type="evidence" value="ECO:0007669"/>
    <property type="project" value="UniProtKB-ARBA"/>
</dbReference>
<feature type="compositionally biased region" description="Low complexity" evidence="16">
    <location>
        <begin position="4286"/>
        <end position="4295"/>
    </location>
</feature>
<dbReference type="SMART" id="SM00508">
    <property type="entry name" value="PostSET"/>
    <property type="match status" value="1"/>
</dbReference>
<feature type="compositionally biased region" description="Low complexity" evidence="16">
    <location>
        <begin position="2812"/>
        <end position="2848"/>
    </location>
</feature>
<feature type="compositionally biased region" description="Basic residues" evidence="16">
    <location>
        <begin position="1085"/>
        <end position="1094"/>
    </location>
</feature>
<feature type="compositionally biased region" description="Low complexity" evidence="16">
    <location>
        <begin position="2927"/>
        <end position="2939"/>
    </location>
</feature>
<dbReference type="CDD" id="cd15665">
    <property type="entry name" value="ePHD1_KMT2C_like"/>
    <property type="match status" value="1"/>
</dbReference>
<dbReference type="RefSeq" id="XP_011303057.1">
    <property type="nucleotide sequence ID" value="XM_011304755.1"/>
</dbReference>
<dbReference type="Pfam" id="PF00628">
    <property type="entry name" value="PHD"/>
    <property type="match status" value="2"/>
</dbReference>
<dbReference type="Gene3D" id="2.170.270.10">
    <property type="entry name" value="SET domain"/>
    <property type="match status" value="1"/>
</dbReference>
<dbReference type="InterPro" id="IPR011011">
    <property type="entry name" value="Znf_FYVE_PHD"/>
</dbReference>
<dbReference type="GO" id="GO:0032259">
    <property type="term" value="P:methylation"/>
    <property type="evidence" value="ECO:0007669"/>
    <property type="project" value="UniProtKB-KW"/>
</dbReference>
<feature type="domain" description="SET" evidence="18">
    <location>
        <begin position="5440"/>
        <end position="5556"/>
    </location>
</feature>
<evidence type="ECO:0000256" key="12">
    <source>
        <dbReference type="ARBA" id="ARBA00023159"/>
    </source>
</evidence>
<evidence type="ECO:0000313" key="21">
    <source>
        <dbReference type="Proteomes" id="UP000694866"/>
    </source>
</evidence>
<feature type="region of interest" description="Disordered" evidence="16">
    <location>
        <begin position="2433"/>
        <end position="2473"/>
    </location>
</feature>
<dbReference type="SUPFAM" id="SSF82199">
    <property type="entry name" value="SET domain"/>
    <property type="match status" value="1"/>
</dbReference>
<feature type="compositionally biased region" description="Low complexity" evidence="16">
    <location>
        <begin position="2164"/>
        <end position="2180"/>
    </location>
</feature>
<feature type="region of interest" description="Disordered" evidence="16">
    <location>
        <begin position="4335"/>
        <end position="4370"/>
    </location>
</feature>
<evidence type="ECO:0000256" key="9">
    <source>
        <dbReference type="ARBA" id="ARBA00022833"/>
    </source>
</evidence>
<feature type="region of interest" description="Disordered" evidence="16">
    <location>
        <begin position="2804"/>
        <end position="2848"/>
    </location>
</feature>
<feature type="region of interest" description="Disordered" evidence="16">
    <location>
        <begin position="1980"/>
        <end position="2007"/>
    </location>
</feature>
<evidence type="ECO:0000256" key="10">
    <source>
        <dbReference type="ARBA" id="ARBA00022853"/>
    </source>
</evidence>
<feature type="region of interest" description="Disordered" evidence="16">
    <location>
        <begin position="3708"/>
        <end position="3770"/>
    </location>
</feature>
<keyword evidence="13" id="KW-0804">Transcription</keyword>
<dbReference type="GO" id="GO:0044666">
    <property type="term" value="C:MLL3/4 complex"/>
    <property type="evidence" value="ECO:0007669"/>
    <property type="project" value="TreeGrafter"/>
</dbReference>
<feature type="compositionally biased region" description="Low complexity" evidence="16">
    <location>
        <begin position="1294"/>
        <end position="1307"/>
    </location>
</feature>
<feature type="region of interest" description="Disordered" evidence="16">
    <location>
        <begin position="2398"/>
        <end position="2419"/>
    </location>
</feature>
<feature type="region of interest" description="Disordered" evidence="16">
    <location>
        <begin position="1694"/>
        <end position="1832"/>
    </location>
</feature>
<keyword evidence="10" id="KW-0156">Chromatin regulator</keyword>
<feature type="compositionally biased region" description="Polar residues" evidence="16">
    <location>
        <begin position="4658"/>
        <end position="4670"/>
    </location>
</feature>
<evidence type="ECO:0000256" key="6">
    <source>
        <dbReference type="ARBA" id="ARBA00022723"/>
    </source>
</evidence>
<dbReference type="KEGG" id="fas:105266525"/>
<organism evidence="21 22">
    <name type="scientific">Fopius arisanus</name>
    <dbReference type="NCBI Taxonomy" id="64838"/>
    <lineage>
        <taxon>Eukaryota</taxon>
        <taxon>Metazoa</taxon>
        <taxon>Ecdysozoa</taxon>
        <taxon>Arthropoda</taxon>
        <taxon>Hexapoda</taxon>
        <taxon>Insecta</taxon>
        <taxon>Pterygota</taxon>
        <taxon>Neoptera</taxon>
        <taxon>Endopterygota</taxon>
        <taxon>Hymenoptera</taxon>
        <taxon>Apocrita</taxon>
        <taxon>Ichneumonoidea</taxon>
        <taxon>Braconidae</taxon>
        <taxon>Opiinae</taxon>
        <taxon>Fopius</taxon>
    </lineage>
</organism>
<dbReference type="SMART" id="SM00249">
    <property type="entry name" value="PHD"/>
    <property type="match status" value="8"/>
</dbReference>
<dbReference type="CDD" id="cd15509">
    <property type="entry name" value="PHD1_KMT2C_like"/>
    <property type="match status" value="1"/>
</dbReference>
<dbReference type="FunFam" id="3.30.40.10:FF:000852">
    <property type="entry name" value="Histone-lysine N-methyltransferase 2C"/>
    <property type="match status" value="1"/>
</dbReference>
<dbReference type="RefSeq" id="XP_011303055.1">
    <property type="nucleotide sequence ID" value="XM_011304753.1"/>
</dbReference>
<dbReference type="InterPro" id="IPR001214">
    <property type="entry name" value="SET_dom"/>
</dbReference>
<feature type="region of interest" description="Disordered" evidence="16">
    <location>
        <begin position="2862"/>
        <end position="3091"/>
    </location>
</feature>
<feature type="compositionally biased region" description="Polar residues" evidence="16">
    <location>
        <begin position="1612"/>
        <end position="1649"/>
    </location>
</feature>
<dbReference type="InterPro" id="IPR046341">
    <property type="entry name" value="SET_dom_sf"/>
</dbReference>
<evidence type="ECO:0000256" key="15">
    <source>
        <dbReference type="PROSITE-ProRule" id="PRU00146"/>
    </source>
</evidence>
<feature type="region of interest" description="Disordered" evidence="16">
    <location>
        <begin position="3105"/>
        <end position="3143"/>
    </location>
</feature>
<feature type="compositionally biased region" description="Basic and acidic residues" evidence="16">
    <location>
        <begin position="1121"/>
        <end position="1133"/>
    </location>
</feature>
<feature type="compositionally biased region" description="Polar residues" evidence="16">
    <location>
        <begin position="1797"/>
        <end position="1815"/>
    </location>
</feature>
<dbReference type="InterPro" id="IPR019787">
    <property type="entry name" value="Znf_PHD-finger"/>
</dbReference>
<feature type="compositionally biased region" description="Polar residues" evidence="16">
    <location>
        <begin position="2680"/>
        <end position="2704"/>
    </location>
</feature>
<dbReference type="GO" id="GO:0003713">
    <property type="term" value="F:transcription coactivator activity"/>
    <property type="evidence" value="ECO:0007669"/>
    <property type="project" value="TreeGrafter"/>
</dbReference>
<feature type="region of interest" description="Disordered" evidence="16">
    <location>
        <begin position="4267"/>
        <end position="4295"/>
    </location>
</feature>
<feature type="compositionally biased region" description="Pro residues" evidence="16">
    <location>
        <begin position="4352"/>
        <end position="4361"/>
    </location>
</feature>
<feature type="compositionally biased region" description="Polar residues" evidence="16">
    <location>
        <begin position="3046"/>
        <end position="3055"/>
    </location>
</feature>
<feature type="compositionally biased region" description="Polar residues" evidence="16">
    <location>
        <begin position="3008"/>
        <end position="3019"/>
    </location>
</feature>
<evidence type="ECO:0000256" key="13">
    <source>
        <dbReference type="ARBA" id="ARBA00023163"/>
    </source>
</evidence>
<evidence type="ECO:0000256" key="1">
    <source>
        <dbReference type="ARBA" id="ARBA00004123"/>
    </source>
</evidence>
<reference evidence="22 23" key="1">
    <citation type="submission" date="2025-04" db="UniProtKB">
        <authorList>
            <consortium name="RefSeq"/>
        </authorList>
    </citation>
    <scope>IDENTIFICATION</scope>
    <source>
        <strain evidence="22 23">USDA-PBARC FA_bdor</strain>
        <tissue evidence="22 23">Whole organism</tissue>
    </source>
</reference>
<keyword evidence="9" id="KW-0862">Zinc</keyword>
<feature type="compositionally biased region" description="Pro residues" evidence="16">
    <location>
        <begin position="1770"/>
        <end position="1782"/>
    </location>
</feature>
<feature type="compositionally biased region" description="Polar residues" evidence="16">
    <location>
        <begin position="4401"/>
        <end position="4411"/>
    </location>
</feature>
<feature type="compositionally biased region" description="Polar residues" evidence="16">
    <location>
        <begin position="2886"/>
        <end position="2909"/>
    </location>
</feature>
<feature type="compositionally biased region" description="Basic and acidic residues" evidence="16">
    <location>
        <begin position="1556"/>
        <end position="1574"/>
    </location>
</feature>
<keyword evidence="11" id="KW-0805">Transcription regulation</keyword>
<feature type="domain" description="PHD-type" evidence="20">
    <location>
        <begin position="5067"/>
        <end position="5175"/>
    </location>
</feature>
<feature type="compositionally biased region" description="Polar residues" evidence="16">
    <location>
        <begin position="35"/>
        <end position="46"/>
    </location>
</feature>
<dbReference type="CDD" id="cd19171">
    <property type="entry name" value="SET_KMT2C_2D"/>
    <property type="match status" value="1"/>
</dbReference>
<dbReference type="InterPro" id="IPR001965">
    <property type="entry name" value="Znf_PHD"/>
</dbReference>
<feature type="region of interest" description="Disordered" evidence="16">
    <location>
        <begin position="3161"/>
        <end position="3180"/>
    </location>
</feature>
<dbReference type="InterPro" id="IPR036910">
    <property type="entry name" value="HMG_box_dom_sf"/>
</dbReference>
<dbReference type="PROSITE" id="PS51543">
    <property type="entry name" value="FYRC"/>
    <property type="match status" value="1"/>
</dbReference>
<protein>
    <submittedName>
        <fullName evidence="22 23">Histone-lysine N-methyltransferase 2C isoform X1</fullName>
    </submittedName>
</protein>
<feature type="region of interest" description="Disordered" evidence="16">
    <location>
        <begin position="4648"/>
        <end position="4671"/>
    </location>
</feature>
<evidence type="ECO:0000256" key="2">
    <source>
        <dbReference type="ARBA" id="ARBA00022553"/>
    </source>
</evidence>
<feature type="compositionally biased region" description="Basic and acidic residues" evidence="16">
    <location>
        <begin position="1059"/>
        <end position="1072"/>
    </location>
</feature>
<feature type="region of interest" description="Disordered" evidence="16">
    <location>
        <begin position="2615"/>
        <end position="2667"/>
    </location>
</feature>
<dbReference type="PROSITE" id="PS50280">
    <property type="entry name" value="SET"/>
    <property type="match status" value="1"/>
</dbReference>
<comment type="subcellular location">
    <subcellularLocation>
        <location evidence="1">Nucleus</location>
    </subcellularLocation>
</comment>
<feature type="region of interest" description="Disordered" evidence="16">
    <location>
        <begin position="1276"/>
        <end position="1386"/>
    </location>
</feature>
<dbReference type="InterPro" id="IPR034732">
    <property type="entry name" value="EPHD"/>
</dbReference>
<name>A0A9R1T572_9HYME</name>
<keyword evidence="14" id="KW-0539">Nucleus</keyword>
<feature type="compositionally biased region" description="Low complexity" evidence="16">
    <location>
        <begin position="4341"/>
        <end position="4351"/>
    </location>
</feature>
<feature type="compositionally biased region" description="Low complexity" evidence="16">
    <location>
        <begin position="2977"/>
        <end position="2987"/>
    </location>
</feature>
<dbReference type="PROSITE" id="PS50868">
    <property type="entry name" value="POST_SET"/>
    <property type="match status" value="1"/>
</dbReference>
<feature type="region of interest" description="Disordered" evidence="16">
    <location>
        <begin position="1059"/>
        <end position="1098"/>
    </location>
</feature>
<evidence type="ECO:0000259" key="17">
    <source>
        <dbReference type="PROSITE" id="PS50016"/>
    </source>
</evidence>
<feature type="region of interest" description="Disordered" evidence="16">
    <location>
        <begin position="2028"/>
        <end position="2055"/>
    </location>
</feature>
<evidence type="ECO:0000256" key="4">
    <source>
        <dbReference type="ARBA" id="ARBA00022679"/>
    </source>
</evidence>
<feature type="domain" description="PHD-type" evidence="17">
    <location>
        <begin position="754"/>
        <end position="804"/>
    </location>
</feature>
<feature type="compositionally biased region" description="Basic and acidic residues" evidence="16">
    <location>
        <begin position="3614"/>
        <end position="3623"/>
    </location>
</feature>
<proteinExistence type="predicted"/>
<dbReference type="Gene3D" id="3.30.40.10">
    <property type="entry name" value="Zinc/RING finger domain, C3HC4 (zinc finger)"/>
    <property type="match status" value="8"/>
</dbReference>
<evidence type="ECO:0000259" key="19">
    <source>
        <dbReference type="PROSITE" id="PS50868"/>
    </source>
</evidence>
<dbReference type="GO" id="GO:0042800">
    <property type="term" value="F:histone H3K4 methyltransferase activity"/>
    <property type="evidence" value="ECO:0007669"/>
    <property type="project" value="TreeGrafter"/>
</dbReference>
<dbReference type="CDD" id="cd15513">
    <property type="entry name" value="PHD5_KMT2C_like"/>
    <property type="match status" value="1"/>
</dbReference>
<dbReference type="CDD" id="cd15512">
    <property type="entry name" value="PHD4_KMT2C_like"/>
    <property type="match status" value="1"/>
</dbReference>
<dbReference type="GO" id="GO:0045944">
    <property type="term" value="P:positive regulation of transcription by RNA polymerase II"/>
    <property type="evidence" value="ECO:0007669"/>
    <property type="project" value="TreeGrafter"/>
</dbReference>
<keyword evidence="12" id="KW-0010">Activator</keyword>
<dbReference type="SMART" id="SM00541">
    <property type="entry name" value="FYRN"/>
    <property type="match status" value="1"/>
</dbReference>
<feature type="compositionally biased region" description="Low complexity" evidence="16">
    <location>
        <begin position="4433"/>
        <end position="4458"/>
    </location>
</feature>
<feature type="compositionally biased region" description="Polar residues" evidence="16">
    <location>
        <begin position="1351"/>
        <end position="1360"/>
    </location>
</feature>
<dbReference type="Pfam" id="PF05965">
    <property type="entry name" value="FYRC"/>
    <property type="match status" value="1"/>
</dbReference>
<feature type="region of interest" description="Disordered" evidence="16">
    <location>
        <begin position="2680"/>
        <end position="2761"/>
    </location>
</feature>
<sequence length="5580" mass="614500">MDDEERLEGEEEMELDEASDGEDDDEEAIGIPVSPATSDQLFTSVPVTPGNVFYPVTPEEPFDPLRYQKFPLPGGKPLSIRRGPGRPRKERPPGTSARGLGPRRPFGRGSTRGKALGYARGGIRRTKSKDDDTHSESQSPLRLGDDPNGEGESSGIDRSMPAPEEPPYLPEKWPGKVCALCNLGERSQLGQGELLQLTYPVGFVPEKNANREETADLLMDMSSTGDKSPRGVGPGAVTCRRQKSLAKCRNPSLTNYTEPVEELTIVGYSEEPDVGLLFEANGIYYVHKSCAIWSSCCKDIITESISPAIVHASSRRCAYCSHYGAAISCKVGSCNRYFHFPCAAASSCFQDTKTLSLFCKQHLGQVPLLLNDIACIQCYGMGDVSNLVMCTVCGQHYHGSCVGLALHPGVRAGWQCAPCRVCQVCRQPEEVSKVMLCEQCDKAYHPSCLRPIVTSIPKYGWKCKCCRVCTDCGSRTPGAGQSSRWHSHFTVCDSCYQQRNKGFFCPICGRAYRAAALREMVKCTSCKKYVHGTCDAEADPLTYQHRKEAKPDYEYVCTHCKSQALIKRKDNIDEYCGDSSLTASQESLYGDGDSSEFDCSVDDPLYIGLGKGKPSCASKIAKKRLGLAGIVGRPKGVGKLGYQKRQKLNEFGRKRGPKAKMRGIFGVPGVGLQKPQSDSSKEEEPGVENRLVLCSAKDKFVLTQDICVMCGAIGTDSEGCLIACAQCGQCYHPYCANVKVTKIILQKGWRCLDCTVCEGCGERHDEGRLILCDDCDISYHIYCMDPPLDYVPHGTWKCKWCALCQTCGSNDPGFNSSWQKNYTQCGPCASHSACASCQEPYNEGDLIIQCVQCERWLHCGCDHIKTEADAEKCAEEGYNCVLCRPRDVPPPHILSNLPKPILNKYPRSPPPIVRSPELYKPSTQQYLVDGVYLSEAGMHHIKSLTFEQQQTRKKRRKMLPVIDKDADIMATIESVVAGSSLDNSLEENGKHIGMDIDVKNEPDEVLKEGMVWTHGDQPPPEGYSLYTTENGISVLRRKRQRNLQKLGIGGFVVRLRGTRKDKEHEGEPDKPLEGTAMTLGDDKPRKKGQRKKQQPKLAESFPLYMQEAFFGKDLMDVTKDRDLKSSSDSDSERNISGSGDTIQLSQDELKAIEQVKKNAKEDEEGTKIPNDALVKREEIIDDETSDTEALGDILPISTDLLDTDELVNTIMNEPDGDLAVKASEALDELDDQPGQSRDELTDILSPHFNLESMVRDTGLPNMDSKDVEEIFKGVLTDESQESQESSVFPIQAQTPRTPSTTTPLVSPSPHPNMQTPIPLGRPQVPGSLPPVAQSNLNSPMSFPPPSPYHSEYSNSPQFSPAFSEPPSPWINPDEEGSGGPVVAATGKQGNNAKMFQDEKLGAEATISSVLYANMNHPEWKEEYPSWPERCKQILKKWRALPNETKAPYLTQARDNRATVRMKKTQQIPKDIPSTIQVTATSSPTIMTKPVTSITSSQVTPLVGMGTSQKQIGLLASVASDKSTEKPSIQGQVQTVISGLSSVIGGVATGSQNIAEEQDRLSNRDRTTREAEQERQWKQLQAFRQQQAQLQQQVIHEQRVHAMTRGHRAINDDGSQMTPDTNSGLTTQLQVSTSQDGTQLGPMTSPSPGSRGTFATPPLKVNRLAAPQSPLQSHPRLPNQPCATMTRPVGTVVRPGMANTFAQPPSPFSPQAPQSPHDFPQSPASSQTQEHFQRFDNPEGFNQGNQTPRPIIPGTPTYATSPRNDVFSQPPGTPRPIFNPPTPRTSTHVYAPSRTPDPYSNQPQTPSPAPSYTSPRPESRQESPAPEVFSQQPEVNRQLRDLLQRQQFSKKIEQNPGNWSQEVQSPVADGVQQQFEQGHVQISQHVQPAPNNVEGTFRHPLPPGMRPRMPLQLNVFIRNSQGNVDARLQGIDPRTRMLVQRPQIPGLPQQHFQNQQLQNPQQILQQRMPAPRNPMAEQYEMLQQSPQVPQPQPQLQTQQQPPRFPDSNQTMQRIVRAGQDTSQSVRMMSQQSMARPPLIPSAVNDNQSTSEASEIPDNVTAELEKLEQEGAPMVEVEGVSAILGDLAEDDDELLAEMGADFNILEYADPELDNITGGEKTNILDMDLEQVEVETKEEKLKKESKVEEHKTEELGATGAHEMGDNATVSGAVEASSVSSTPVVPVPQIPTSQTQPPQAPGPPMLPQNHPQVVAVQQQMNHHLQQAAAMGRPIPPGMRLTSLDGAIVGVVTSTNTVTVSYPSTFPGHGQRLPQQHMQLQQQRLGMRVPGVQGVPGRVVSVSHMVGPRMPLAPPPPPPPPYPGPPPPYPGPVQMGLCQGGRGMPRAPVHIGHQMSAPGPPMAPVVHTGSPTVVPHPHRRPLLLQSCSQEQPLLLEDLLEQEKREQEKQQKQQQVEAAAPGPLLSDVEFERLRADVLGSSALGSPPQTIAGPSTGPIIRPPGKSRPPSTPAPTAQWPQVPPVVNSPIQSPRQPIATQTAAELRIATFNIPHLPAPPAPPDVIATEQDRMIQLQYEQWLVHQGQILKQQQTYYETEMLKLRKVKKSLNSKKRQLIKAGNELTESDAIELKRISDEAAALQKFLEPSRKQFRQHNILAQEYQNKQQQQRQVQPQNSEPCSPLMSPSQHSSPMHSPAGLVSHSPGPGSSGMIQHSPATSMIQHSPNAQMLQHSPGTQQPTNPGTMSPHSMQPSPRIGTPHSQGEESPFSPGAMPSPGMCGPTTRMASPQHRAVMSSRLATSPGGFQDRGNQQIMNEQSVRLQNIHQRFVRPPNIGEMGQRPRMQMQGGIIYNQRSPLGSPQPSQQQHQPMMTQQQHQQLVQRQMQQQQQQQHENTMNQEQNMINQRNMMAQQRQMMSQNQQQQQHVMQKPPSSPMVSQPANSPSPQLHQQMQQNYGQPPSSPMPRSPMVQQTMGSPMLQQQLSQNSQPPSPMGGRIHHPPTSPMVSQYQPNPPSPMARSHPSTSPMLQHQLNNQHHPPPPPSSPMPRSPMVAGSPMQMQRRQSSGNSPAMPDRPQSVENPGTPRTPHTPHTPHYNQLNSGHVDQQQQQLNQNQMETQSDHQNRGGGNPHNPMNPIPFKRNFGRFGFIKLGLRGGSPMWSTKPESSKGKTEPRISATAVTDEKPNTSAVHRKTGISQSKINSLVCADYNDFDDDSHTPPQTPPNRSDSKVVQGVVAEKSSLGIGSPSDKLEAMPDTTDYDDDKTIVNEEVTLSSTAQRDNDDITVIEEFSESELGDVVLGALDPEMQEEYVLFEQDMVVDLSVDSNDSLSHALVNNTNQSHDLVQILEIQQAHDDQVLSDEELIPTQNRNKKGLRLDIVRTLGSGKRLVAVTDTPESPDQDEIIDQSPGTSPFLHSSDHNFIELVEESEVVIIDPSTKSPDDHLVKEDCVEEAEKIDCNFVDINQKGNDTIESSTPDGTDKKSPSFNFCEKSPMSSMNVDPAGSSDDVKVVSLNEIVIMSATTDIPEENEVKIGDCQKSSVLPSKVPNVIADTKIYVKSSQSSQETALLKLQKVNSVDIPDGPVDAPKIEDKIIELKPEINLSKPVYQGRIETETIKNSVPVKSPAVSLKPKSSTLELSPKENEISSQKVSAAPEKISTITKSAEKPEESTSKAEPTPTLTNCTPSSSEVLEESLDEKKTDPLNTTDELEDMLEKIHNPAENAINGESKKEKSVVSPLQRISPVVDEMSLVNILESDTDPIINEKSEDKREDKLDSKIIKSESLTPSEIKTELESSSKAFEDSVQQPEEPSESPEDILDMLDNIISTKPEMVDTDILEEDRSRKSSLIYQMPTPLESLPLNILQDSLMDLETPGENETPAENPPQVQIPSKPVTEIRPATKSPPSSQPPTAVIVSTVAQLQRSTTTIPHLSPLSKPTELTSNVANVSHQLRTLLSSLQTNHSQSYTTAGQATLVSMVSSGAAAAKASIVVTATGTNALSSSSATLNFTKSSDTTSTFSSGLKEPPSVVPILNKTSSSEQFNRISSSVGGVLASLPSPTIASRPGTNSGISITSNAMLNAMLSRTTSLTKPTIAGHRANTITSNLLSSVLPTPTIQKSQNMQAILQVSSGGAIPSKAPLNTSAVSTSVQSAKTVVPPMIANTINVTTSILQSTLSQAPTLLHSQLSGQSQYKTGLLPIDNKSGEIDSPVGTSKDEEKTLAASVRADDAKAINAHRMEESQNVLLKQLLQNTACATTAPPSSTSSAPSLPIVPSLEAQLARPTPTPPSSLIPPLLNKIPSTKTVTKVLTRETSFVSHIPIVKSQSPPTKEDPPKPSTPVSSGSVPPLQVVQPVQTIQRSIESVPKVQSKVPSPVVTQPIVTVANKPIPQKIESPPQSEVPTPVSTPPVPPKTPTSESMAPAQQIRVTNVPTTFTRLVPTSKPVQPPPAQKIMPQNPQLSNHIQTPPQPSTPVSITPPQTPQPQPQLQGLQQKPQIQMQHQLPQQLQTPRPQVVNTLQPSVPQTMPMKIGHQAHLQQGAIAQHTVPLVEVKKEILDEVLSGSTPGHNSDTKDFLTAKEEIMDGTIDDKNDLKKLKRRQYQQKRRQSQGKDASAQPQKKRSRKVSRLDEDYDTFIDNLMVQLRQLPQMTVLEPLLGRNYGVCPIFGSGDLSKIGNQRDYNTRTGDCSGVYGVARLLGVSDHYNTHPFGEQEPSTPQQPASTQRGFYDQEFPPLKLDDALDKKENLLMTRDVDTPDTIVSSSSPECVIPEFVNRFPGLRLIEEESDEESDWLKRVSPVIPLVSPIPIRLKPAHIKDNSKQDKENLGTRLGKSSPVALRENGNVTVTLTLNSQAADDIMGVLKDLANILNISPPNGYQIVERTTTPPSQRLGLYRTKGKDGKEGAPIDFQSILNGAAKFCRHCDVVIFHSLIRTKVSDLPFLTKEEAESGDELCFCSAACYYQFARMHRTPTTPGKAATIVDHLCSISEVKLLNNTLKKKIEKRSLEKQQLGLETLDVDQIEINTDIKIKTEKDDSETMMMGEELMQLEERRPRKHPASEDLSVDLADPQPPAKLWRGLKYKLWTMGGIQPATKYKKPTDREITEMLFRMGVTVSPVKNDDSRRCMFCQNQGDGAADGPARLLNFDVDKWVHLNCALWSEDVYETVNGALMNLDIALQHSLVLNCVVCEKPGATVKCFKIRCTNVYHLGCAVKDGCVFYKNKSTFCSQHAQKNDKDNELTTLSVYRRVYVNRDENRQVAAVMHHSDHNHLLRVGSLIFLSVGQLLPHQLANFHTVNYIYPVGYKIVRFYWSMRRPNKRCRYVCSIHDVSGRPEFRVLVQEPAQEDVELRDASPRAVWSRILQPLADMRKSTNSVQLFPRYVSGEDLFGLTEPAIVRVLESLPGIETLTDYRPKYGRNPLLELPLAINPTGSARTEGRLRNQLPWKRPHTQRTGSSARATYAPAAAVAGEVACPYSKQFVHSKSSQYKKMKQDWRNNVYLARSKIQGLGLYAARDLEKHQMVIEYIGEIIRTELAETREKQYEARNRGIYMFRLDEERVVDATLCGGLARYINHSCNPNCVAEIVEVERDLRIIIFAKRRISRGEELAYDYKFDIEDDQHKIACACGAPNCRKWMN</sequence>
<feature type="region of interest" description="Disordered" evidence="16">
    <location>
        <begin position="1"/>
        <end position="170"/>
    </location>
</feature>
<dbReference type="GeneID" id="105266525"/>
<dbReference type="OrthoDB" id="308383at2759"/>
<dbReference type="InterPro" id="IPR003888">
    <property type="entry name" value="FYrich_N"/>
</dbReference>
<evidence type="ECO:0000259" key="18">
    <source>
        <dbReference type="PROSITE" id="PS50280"/>
    </source>
</evidence>
<dbReference type="Pfam" id="PF13771">
    <property type="entry name" value="zf-HC5HC2H"/>
    <property type="match status" value="1"/>
</dbReference>
<feature type="region of interest" description="Disordered" evidence="16">
    <location>
        <begin position="1553"/>
        <end position="1574"/>
    </location>
</feature>
<dbReference type="SUPFAM" id="SSF57903">
    <property type="entry name" value="FYVE/PHD zinc finger"/>
    <property type="match status" value="6"/>
</dbReference>
<keyword evidence="4" id="KW-0808">Transferase</keyword>
<keyword evidence="3" id="KW-0489">Methyltransferase</keyword>
<feature type="compositionally biased region" description="Low complexity" evidence="16">
    <location>
        <begin position="3056"/>
        <end position="3065"/>
    </location>
</feature>
<dbReference type="Gene3D" id="3.30.160.360">
    <property type="match status" value="1"/>
</dbReference>
<dbReference type="FunFam" id="2.170.270.10:FF:000003">
    <property type="entry name" value="Histone-lysine N-methyltransferase"/>
    <property type="match status" value="1"/>
</dbReference>
<feature type="domain" description="PHD-type" evidence="20">
    <location>
        <begin position="258"/>
        <end position="363"/>
    </location>
</feature>
<dbReference type="InterPro" id="IPR003616">
    <property type="entry name" value="Post-SET_dom"/>
</dbReference>
<dbReference type="CDD" id="cd15510">
    <property type="entry name" value="PHD2_KMT2C_like"/>
    <property type="match status" value="1"/>
</dbReference>
<keyword evidence="2" id="KW-0597">Phosphoprotein</keyword>
<accession>A0A9R1U0W1</accession>
<dbReference type="GO" id="GO:0008270">
    <property type="term" value="F:zinc ion binding"/>
    <property type="evidence" value="ECO:0007669"/>
    <property type="project" value="UniProtKB-KW"/>
</dbReference>
<feature type="domain" description="PHD-type" evidence="17">
    <location>
        <begin position="704"/>
        <end position="757"/>
    </location>
</feature>